<dbReference type="OrthoDB" id="593742at2"/>
<accession>A1BHG7</accession>
<gene>
    <name evidence="2" type="ordered locus">Cpha266_1828</name>
</gene>
<dbReference type="KEGG" id="cph:Cpha266_1828"/>
<dbReference type="eggNOG" id="COG1208">
    <property type="taxonomic scope" value="Bacteria"/>
</dbReference>
<proteinExistence type="predicted"/>
<evidence type="ECO:0000313" key="3">
    <source>
        <dbReference type="Proteomes" id="UP000008701"/>
    </source>
</evidence>
<feature type="transmembrane region" description="Helical" evidence="1">
    <location>
        <begin position="304"/>
        <end position="324"/>
    </location>
</feature>
<reference evidence="2 3" key="1">
    <citation type="submission" date="2006-12" db="EMBL/GenBank/DDBJ databases">
        <title>Complete sequence of Chlorobium phaeobacteroides DSM 266.</title>
        <authorList>
            <consortium name="US DOE Joint Genome Institute"/>
            <person name="Copeland A."/>
            <person name="Lucas S."/>
            <person name="Lapidus A."/>
            <person name="Barry K."/>
            <person name="Detter J.C."/>
            <person name="Glavina del Rio T."/>
            <person name="Hammon N."/>
            <person name="Israni S."/>
            <person name="Pitluck S."/>
            <person name="Goltsman E."/>
            <person name="Schmutz J."/>
            <person name="Larimer F."/>
            <person name="Land M."/>
            <person name="Hauser L."/>
            <person name="Mikhailova N."/>
            <person name="Li T."/>
            <person name="Overmann J."/>
            <person name="Bryant D.A."/>
            <person name="Richardson P."/>
        </authorList>
    </citation>
    <scope>NUCLEOTIDE SEQUENCE [LARGE SCALE GENOMIC DNA]</scope>
    <source>
        <strain evidence="2 3">DSM 266</strain>
    </source>
</reference>
<keyword evidence="1" id="KW-0472">Membrane</keyword>
<dbReference type="AlphaFoldDB" id="A1BHG7"/>
<protein>
    <submittedName>
        <fullName evidence="2">Nucleoside-diphosphate-sugar pyrophosphorylase</fullName>
    </submittedName>
</protein>
<evidence type="ECO:0000313" key="2">
    <source>
        <dbReference type="EMBL" id="ABL65844.1"/>
    </source>
</evidence>
<dbReference type="STRING" id="290317.Cpha266_1828"/>
<dbReference type="PANTHER" id="PTHR22572">
    <property type="entry name" value="SUGAR-1-PHOSPHATE GUANYL TRANSFERASE"/>
    <property type="match status" value="1"/>
</dbReference>
<dbReference type="Proteomes" id="UP000008701">
    <property type="component" value="Chromosome"/>
</dbReference>
<sequence length="460" mass="50353">MKTLVVIREKDYEWLYPVFPGVHPLLVPVCNKPYAEFLIDFAILAGSKAIRFVSDGQLGSLEEYCENGSRWGVEISYASMLGDEDLDTVIDKNRRYCSTDRILCISGFVFVRYNKQYDYKTFIASRSPGEFLRCSHGSLTLLGNKENVDYLAEQPVLSLVGLDTTGVYYRLSEEILKCGSSPYVLPGYSGESDCHIGRNVVISKSTEITKPVIIGNNVQLLAGSVIGPGSVIGSNVIIDRQSTVIGSIVLDNTYIGEHLDLENRIAAGNILIEPESGVSLAMEDPHLLTGIKKRKSGGAVFQALVHRIVAAILITFMLVPFVLLSPILRLQGKWHESSNTYYTSSSGKTLTLTTVAIERSGPLGTIALALSLDRFPLLFRVLGGQLAVIGSQPMAATPGSRMVLDRMTGYRAGVFSYAEAEEWPVNGGDTAIVELFYAAHGAPLHDIVMTFKALFNRIHE</sequence>
<dbReference type="eggNOG" id="COG1209">
    <property type="taxonomic scope" value="Bacteria"/>
</dbReference>
<organism evidence="2 3">
    <name type="scientific">Chlorobium phaeobacteroides (strain DSM 266 / SMG 266 / 2430)</name>
    <dbReference type="NCBI Taxonomy" id="290317"/>
    <lineage>
        <taxon>Bacteria</taxon>
        <taxon>Pseudomonadati</taxon>
        <taxon>Chlorobiota</taxon>
        <taxon>Chlorobiia</taxon>
        <taxon>Chlorobiales</taxon>
        <taxon>Chlorobiaceae</taxon>
        <taxon>Chlorobium/Pelodictyon group</taxon>
        <taxon>Chlorobium</taxon>
    </lineage>
</organism>
<dbReference type="RefSeq" id="WP_011745651.1">
    <property type="nucleotide sequence ID" value="NC_008639.1"/>
</dbReference>
<dbReference type="SUPFAM" id="SSF53448">
    <property type="entry name" value="Nucleotide-diphospho-sugar transferases"/>
    <property type="match status" value="1"/>
</dbReference>
<dbReference type="Gene3D" id="2.160.10.10">
    <property type="entry name" value="Hexapeptide repeat proteins"/>
    <property type="match status" value="1"/>
</dbReference>
<dbReference type="InterPro" id="IPR001451">
    <property type="entry name" value="Hexapep"/>
</dbReference>
<keyword evidence="3" id="KW-1185">Reference proteome</keyword>
<dbReference type="SUPFAM" id="SSF51161">
    <property type="entry name" value="Trimeric LpxA-like enzymes"/>
    <property type="match status" value="1"/>
</dbReference>
<dbReference type="InterPro" id="IPR011004">
    <property type="entry name" value="Trimer_LpxA-like_sf"/>
</dbReference>
<dbReference type="HOGENOM" id="CLU_622146_0_0_10"/>
<dbReference type="InterPro" id="IPR029044">
    <property type="entry name" value="Nucleotide-diphossugar_trans"/>
</dbReference>
<keyword evidence="1" id="KW-1133">Transmembrane helix</keyword>
<dbReference type="EMBL" id="CP000492">
    <property type="protein sequence ID" value="ABL65844.1"/>
    <property type="molecule type" value="Genomic_DNA"/>
</dbReference>
<keyword evidence="1" id="KW-0812">Transmembrane</keyword>
<dbReference type="InterPro" id="IPR050486">
    <property type="entry name" value="Mannose-1P_guanyltransferase"/>
</dbReference>
<dbReference type="Pfam" id="PF00132">
    <property type="entry name" value="Hexapep"/>
    <property type="match status" value="1"/>
</dbReference>
<name>A1BHG7_CHLPD</name>
<evidence type="ECO:0000256" key="1">
    <source>
        <dbReference type="SAM" id="Phobius"/>
    </source>
</evidence>